<dbReference type="PANTHER" id="PTHR42713:SF3">
    <property type="entry name" value="TRANSCRIPTIONAL REGULATORY PROTEIN HPTR"/>
    <property type="match status" value="1"/>
</dbReference>
<dbReference type="Proteomes" id="UP001493487">
    <property type="component" value="Unassembled WGS sequence"/>
</dbReference>
<keyword evidence="4" id="KW-0902">Two-component regulatory system</keyword>
<organism evidence="11 12">
    <name type="scientific">Cohnella silvisoli</name>
    <dbReference type="NCBI Taxonomy" id="2873699"/>
    <lineage>
        <taxon>Bacteria</taxon>
        <taxon>Bacillati</taxon>
        <taxon>Bacillota</taxon>
        <taxon>Bacilli</taxon>
        <taxon>Bacillales</taxon>
        <taxon>Paenibacillaceae</taxon>
        <taxon>Cohnella</taxon>
    </lineage>
</organism>
<dbReference type="Gene3D" id="1.10.10.60">
    <property type="entry name" value="Homeodomain-like"/>
    <property type="match status" value="2"/>
</dbReference>
<evidence type="ECO:0000256" key="1">
    <source>
        <dbReference type="ARBA" id="ARBA00004496"/>
    </source>
</evidence>
<dbReference type="SMART" id="SM00448">
    <property type="entry name" value="REC"/>
    <property type="match status" value="1"/>
</dbReference>
<keyword evidence="5" id="KW-0805">Transcription regulation</keyword>
<comment type="subcellular location">
    <subcellularLocation>
        <location evidence="1">Cytoplasm</location>
    </subcellularLocation>
</comment>
<sequence length="526" mass="60566">MYKLMIVDDEFKTRQTLYRYVPWLNMGITSVEQAEDGKQALQKSIAFAPDILLTDVRMPHMNGIELAKELRTLLPRCKIIFLSAYSDVEYLKNAIKLQAFDYIEKPLDLEEIECVIKSVVSACSEDQQQWEMEKKLQEQEDEQLMVRKQHLALSLCGIGEKREPGTMTVDLDHKDIRFPLTGTFVSIAFQYRAAECFSGELSYRPTPELHQLECQLSDLGFCCLTGPIKHGHWVMQVRMPSPLAIPSLRQAAQGYIEDCRNKLTDVFVAIGGAVDDLFSLPSSYKQASSLSKRSFYLGYSQVLVFENDSSPVYSFDPLLTEQWFHHLRKDQFKEAENQIRQFVSELRLCPDTPVEQIKNVFYSLFHQLRQWNQKSAGLSVRVSAQRLSDADLMDSLSTLDEYEEFLLRELQSVSYEERGKTGSIVSRIAHIIREQAGNQNLTINSIAGQLFLTPSYICLLFKNETGMTVNQYLTSVRMEMAKALIAQHKIHEVAKRVGYTDTKYFTKIFKKEVGWTPSEYRERLRP</sequence>
<evidence type="ECO:0000259" key="9">
    <source>
        <dbReference type="PROSITE" id="PS01124"/>
    </source>
</evidence>
<dbReference type="SUPFAM" id="SSF52172">
    <property type="entry name" value="CheY-like"/>
    <property type="match status" value="1"/>
</dbReference>
<keyword evidence="6" id="KW-0238">DNA-binding</keyword>
<evidence type="ECO:0000256" key="5">
    <source>
        <dbReference type="ARBA" id="ARBA00023015"/>
    </source>
</evidence>
<dbReference type="InterPro" id="IPR011006">
    <property type="entry name" value="CheY-like_superfamily"/>
</dbReference>
<keyword evidence="7" id="KW-0804">Transcription</keyword>
<dbReference type="PROSITE" id="PS01124">
    <property type="entry name" value="HTH_ARAC_FAMILY_2"/>
    <property type="match status" value="1"/>
</dbReference>
<dbReference type="CDD" id="cd17536">
    <property type="entry name" value="REC_YesN-like"/>
    <property type="match status" value="1"/>
</dbReference>
<evidence type="ECO:0000256" key="6">
    <source>
        <dbReference type="ARBA" id="ARBA00023125"/>
    </source>
</evidence>
<dbReference type="PANTHER" id="PTHR42713">
    <property type="entry name" value="HISTIDINE KINASE-RELATED"/>
    <property type="match status" value="1"/>
</dbReference>
<proteinExistence type="predicted"/>
<dbReference type="PRINTS" id="PR00032">
    <property type="entry name" value="HTHARAC"/>
</dbReference>
<evidence type="ECO:0000256" key="4">
    <source>
        <dbReference type="ARBA" id="ARBA00023012"/>
    </source>
</evidence>
<evidence type="ECO:0000259" key="10">
    <source>
        <dbReference type="PROSITE" id="PS50110"/>
    </source>
</evidence>
<evidence type="ECO:0000256" key="2">
    <source>
        <dbReference type="ARBA" id="ARBA00022490"/>
    </source>
</evidence>
<feature type="domain" description="Response regulatory" evidence="10">
    <location>
        <begin position="3"/>
        <end position="120"/>
    </location>
</feature>
<evidence type="ECO:0000256" key="3">
    <source>
        <dbReference type="ARBA" id="ARBA00022553"/>
    </source>
</evidence>
<dbReference type="InterPro" id="IPR018060">
    <property type="entry name" value="HTH_AraC"/>
</dbReference>
<dbReference type="InterPro" id="IPR051552">
    <property type="entry name" value="HptR"/>
</dbReference>
<dbReference type="SMART" id="SM00342">
    <property type="entry name" value="HTH_ARAC"/>
    <property type="match status" value="1"/>
</dbReference>
<reference evidence="11 12" key="1">
    <citation type="journal article" date="2023" name="Genome Announc.">
        <title>Pan-Genome Analyses of the Genus Cohnella and Proposal of the Novel Species Cohnella silvisoli sp. nov., Isolated from Forest Soil.</title>
        <authorList>
            <person name="Wang C."/>
            <person name="Mao L."/>
            <person name="Bao G."/>
            <person name="Zhu H."/>
        </authorList>
    </citation>
    <scope>NUCLEOTIDE SEQUENCE [LARGE SCALE GENOMIC DNA]</scope>
    <source>
        <strain evidence="11 12">NL03-T5-1</strain>
    </source>
</reference>
<dbReference type="Pfam" id="PF12833">
    <property type="entry name" value="HTH_18"/>
    <property type="match status" value="1"/>
</dbReference>
<dbReference type="PROSITE" id="PS50110">
    <property type="entry name" value="RESPONSE_REGULATORY"/>
    <property type="match status" value="1"/>
</dbReference>
<dbReference type="InterPro" id="IPR009057">
    <property type="entry name" value="Homeodomain-like_sf"/>
</dbReference>
<dbReference type="Gene3D" id="3.40.50.2300">
    <property type="match status" value="1"/>
</dbReference>
<comment type="caution">
    <text evidence="11">The sequence shown here is derived from an EMBL/GenBank/DDBJ whole genome shotgun (WGS) entry which is preliminary data.</text>
</comment>
<evidence type="ECO:0000256" key="8">
    <source>
        <dbReference type="PROSITE-ProRule" id="PRU00169"/>
    </source>
</evidence>
<gene>
    <name evidence="11" type="ORF">QJS35_31335</name>
</gene>
<keyword evidence="2" id="KW-0963">Cytoplasm</keyword>
<keyword evidence="3 8" id="KW-0597">Phosphoprotein</keyword>
<dbReference type="InterPro" id="IPR001789">
    <property type="entry name" value="Sig_transdc_resp-reg_receiver"/>
</dbReference>
<evidence type="ECO:0000256" key="7">
    <source>
        <dbReference type="ARBA" id="ARBA00023163"/>
    </source>
</evidence>
<evidence type="ECO:0000313" key="12">
    <source>
        <dbReference type="Proteomes" id="UP001493487"/>
    </source>
</evidence>
<dbReference type="RefSeq" id="WP_232189960.1">
    <property type="nucleotide sequence ID" value="NZ_JAIOAP010000025.1"/>
</dbReference>
<feature type="modified residue" description="4-aspartylphosphate" evidence="8">
    <location>
        <position position="55"/>
    </location>
</feature>
<feature type="domain" description="HTH araC/xylS-type" evidence="9">
    <location>
        <begin position="426"/>
        <end position="523"/>
    </location>
</feature>
<keyword evidence="12" id="KW-1185">Reference proteome</keyword>
<dbReference type="Pfam" id="PF00072">
    <property type="entry name" value="Response_reg"/>
    <property type="match status" value="1"/>
</dbReference>
<dbReference type="EMBL" id="JASKHM010000026">
    <property type="protein sequence ID" value="MEQ4486879.1"/>
    <property type="molecule type" value="Genomic_DNA"/>
</dbReference>
<dbReference type="InterPro" id="IPR020449">
    <property type="entry name" value="Tscrpt_reg_AraC-type_HTH"/>
</dbReference>
<dbReference type="SUPFAM" id="SSF46689">
    <property type="entry name" value="Homeodomain-like"/>
    <property type="match status" value="1"/>
</dbReference>
<evidence type="ECO:0000313" key="11">
    <source>
        <dbReference type="EMBL" id="MEQ4486879.1"/>
    </source>
</evidence>
<name>A0ABV1L3J3_9BACL</name>
<protein>
    <submittedName>
        <fullName evidence="11">Response regulator</fullName>
    </submittedName>
</protein>
<accession>A0ABV1L3J3</accession>